<dbReference type="PIRSF" id="PIRSF036389">
    <property type="entry name" value="IOR_B"/>
    <property type="match status" value="1"/>
</dbReference>
<dbReference type="AlphaFoldDB" id="A0A4U1L992"/>
<feature type="domain" description="Aldehyde oxidase/xanthine dehydrogenase a/b hammerhead" evidence="2">
    <location>
        <begin position="234"/>
        <end position="312"/>
    </location>
</feature>
<dbReference type="GO" id="GO:0016491">
    <property type="term" value="F:oxidoreductase activity"/>
    <property type="evidence" value="ECO:0007669"/>
    <property type="project" value="InterPro"/>
</dbReference>
<dbReference type="Gene3D" id="3.30.365.10">
    <property type="entry name" value="Aldehyde oxidase/xanthine dehydrogenase, molybdopterin binding domain"/>
    <property type="match status" value="3"/>
</dbReference>
<dbReference type="InterPro" id="IPR052516">
    <property type="entry name" value="N-heterocyclic_Hydroxylase"/>
</dbReference>
<dbReference type="SUPFAM" id="SSF56003">
    <property type="entry name" value="Molybdenum cofactor-binding domain"/>
    <property type="match status" value="2"/>
</dbReference>
<feature type="transmembrane region" description="Helical" evidence="1">
    <location>
        <begin position="12"/>
        <end position="32"/>
    </location>
</feature>
<dbReference type="InterPro" id="IPR000674">
    <property type="entry name" value="Ald_Oxase/Xan_DH_a/b"/>
</dbReference>
<dbReference type="RefSeq" id="WP_136941767.1">
    <property type="nucleotide sequence ID" value="NZ_SWKR01000001.1"/>
</dbReference>
<keyword evidence="1" id="KW-1133">Transmembrane helix</keyword>
<dbReference type="InterPro" id="IPR037165">
    <property type="entry name" value="AldOxase/xan_DH_Mopterin-bd_sf"/>
</dbReference>
<evidence type="ECO:0000313" key="3">
    <source>
        <dbReference type="EMBL" id="TKD52940.1"/>
    </source>
</evidence>
<gene>
    <name evidence="3" type="ORF">FBR43_00910</name>
</gene>
<accession>A0A4U1L992</accession>
<sequence length="744" mass="77049">MKAAARQGGISRRGLLVTGGAGIGLVVAWALWPRRWHGALPLGEREHGFGAWLKIGEDGRVIVAMPVVEHGQGAFTALAQIAADELGADWRTVGVEVAPPSPLYANRLAAEELLGDAARRLPLPAEAAGARAMRLMLTGGSSSVRQFEPLLREAAAEARVRLCMAAARDWGVDWRSCTTGDGFVTAGERRERFGVLAAAAAGETPPDAVALRNDDGARLAGMPVPRLDTPAKVDGSANFAGDIRLPGMVFAAIRQGPLGDTRLVAANRAAADAVPGMRQVVATDRWIAAIATNGWAAERGLDALAPRFETRGAPSDVSVAAALDAAFDRAGGRMHEAGDVAGAFAAPRIVTAGYRVAPGLHAAIELPAATAAFADGRLRLWLATLAPASARAAAARVLGIGEERVTVIAMQLGGSFGAGLDTLVAEQAALLAQATGRPVQLSWSRAEDIIRARPRPPAAARMRARLDRNGRLTSWHARIATPPLGHELAGRLLAGDAFAAASLALPGSGDAAAVAGAVPPYAIGSVAVDHHAADIGFAAGHLRGGAHGASAFFTESFIDELARLVSVEPNYFRIQMLGQNARLANCLNTVASLGGWQGGVLGSGQGIACHAMRGSHIAILAEARIEGGRVRCDRLVAAVDCGRVLHPDLVLQQIEGGLIFGLAQATGCTTPLKEGLAERRRLADLRLPMLSDIPDITVEIIRSEAEPGGVGEIAVPPVAPAIANAVMAASGLRLRRLPLDPANP</sequence>
<protein>
    <submittedName>
        <fullName evidence="3">Xanthine dehydrogenase family protein molybdopterin-binding subunit</fullName>
    </submittedName>
</protein>
<dbReference type="InterPro" id="IPR008274">
    <property type="entry name" value="AldOxase/xan_DH_MoCoBD1"/>
</dbReference>
<comment type="caution">
    <text evidence="3">The sequence shown here is derived from an EMBL/GenBank/DDBJ whole genome shotgun (WGS) entry which is preliminary data.</text>
</comment>
<proteinExistence type="predicted"/>
<organism evidence="3 4">
    <name type="scientific">Sphingomonas baiyangensis</name>
    <dbReference type="NCBI Taxonomy" id="2572576"/>
    <lineage>
        <taxon>Bacteria</taxon>
        <taxon>Pseudomonadati</taxon>
        <taxon>Pseudomonadota</taxon>
        <taxon>Alphaproteobacteria</taxon>
        <taxon>Sphingomonadales</taxon>
        <taxon>Sphingomonadaceae</taxon>
        <taxon>Sphingomonas</taxon>
    </lineage>
</organism>
<dbReference type="EMBL" id="SWKR01000001">
    <property type="protein sequence ID" value="TKD52940.1"/>
    <property type="molecule type" value="Genomic_DNA"/>
</dbReference>
<keyword evidence="1" id="KW-0812">Transmembrane</keyword>
<evidence type="ECO:0000256" key="1">
    <source>
        <dbReference type="SAM" id="Phobius"/>
    </source>
</evidence>
<dbReference type="OrthoDB" id="9767994at2"/>
<name>A0A4U1L992_9SPHN</name>
<dbReference type="SMART" id="SM01008">
    <property type="entry name" value="Ald_Xan_dh_C"/>
    <property type="match status" value="1"/>
</dbReference>
<evidence type="ECO:0000313" key="4">
    <source>
        <dbReference type="Proteomes" id="UP000309138"/>
    </source>
</evidence>
<dbReference type="Gene3D" id="3.90.1170.50">
    <property type="entry name" value="Aldehyde oxidase/xanthine dehydrogenase, a/b hammerhead"/>
    <property type="match status" value="1"/>
</dbReference>
<dbReference type="InterPro" id="IPR046867">
    <property type="entry name" value="AldOxase/xan_DH_MoCoBD2"/>
</dbReference>
<reference evidence="3 4" key="1">
    <citation type="submission" date="2019-04" db="EMBL/GenBank/DDBJ databases">
        <authorList>
            <person name="Yang Y."/>
            <person name="Wei D."/>
        </authorList>
    </citation>
    <scope>NUCLEOTIDE SEQUENCE [LARGE SCALE GENOMIC DNA]</scope>
    <source>
        <strain evidence="3 4">L-1-4w-11</strain>
    </source>
</reference>
<dbReference type="Pfam" id="PF02738">
    <property type="entry name" value="MoCoBD_1"/>
    <property type="match status" value="1"/>
</dbReference>
<dbReference type="PANTHER" id="PTHR47495">
    <property type="entry name" value="ALDEHYDE DEHYDROGENASE"/>
    <property type="match status" value="1"/>
</dbReference>
<evidence type="ECO:0000259" key="2">
    <source>
        <dbReference type="SMART" id="SM01008"/>
    </source>
</evidence>
<dbReference type="Pfam" id="PF20256">
    <property type="entry name" value="MoCoBD_2"/>
    <property type="match status" value="2"/>
</dbReference>
<dbReference type="PANTHER" id="PTHR47495:SF1">
    <property type="entry name" value="BLL3820 PROTEIN"/>
    <property type="match status" value="1"/>
</dbReference>
<dbReference type="InterPro" id="IPR012368">
    <property type="entry name" value="OxRdtase_Mopterin-bd_su_IorB"/>
</dbReference>
<dbReference type="Proteomes" id="UP000309138">
    <property type="component" value="Unassembled WGS sequence"/>
</dbReference>
<keyword evidence="1" id="KW-0472">Membrane</keyword>
<keyword evidence="4" id="KW-1185">Reference proteome</keyword>